<keyword evidence="2" id="KW-1185">Reference proteome</keyword>
<proteinExistence type="predicted"/>
<evidence type="ECO:0000313" key="1">
    <source>
        <dbReference type="EMBL" id="SHM14051.1"/>
    </source>
</evidence>
<evidence type="ECO:0000313" key="2">
    <source>
        <dbReference type="Proteomes" id="UP000184028"/>
    </source>
</evidence>
<reference evidence="2" key="1">
    <citation type="submission" date="2016-11" db="EMBL/GenBank/DDBJ databases">
        <authorList>
            <person name="Varghese N."/>
            <person name="Submissions S."/>
        </authorList>
    </citation>
    <scope>NUCLEOTIDE SEQUENCE [LARGE SCALE GENOMIC DNA]</scope>
    <source>
        <strain evidence="2">DSM 24724</strain>
    </source>
</reference>
<organism evidence="1 2">
    <name type="scientific">Flavobacterium chilense</name>
    <dbReference type="NCBI Taxonomy" id="946677"/>
    <lineage>
        <taxon>Bacteria</taxon>
        <taxon>Pseudomonadati</taxon>
        <taxon>Bacteroidota</taxon>
        <taxon>Flavobacteriia</taxon>
        <taxon>Flavobacteriales</taxon>
        <taxon>Flavobacteriaceae</taxon>
        <taxon>Flavobacterium</taxon>
    </lineage>
</organism>
<accession>A0A1M7GCU7</accession>
<name>A0A1M7GCU7_9FLAO</name>
<gene>
    <name evidence="1" type="ORF">SAMN05444484_104160</name>
</gene>
<sequence>MFQNEKNRKLFSLKKLNLAKQKEKYHKNENIVYLTIKKQTMKNLWCWRCKMEVPMLNTEEYLTASKLYRSGFEKGKCNMTRTQRFKELLDYYYELTGVKLTNPNAIMHHRIDLYGPPCENCSKPYRTSKASFCAACGHKRKSNVINYAETLQNEKSKWWKKIWFQIE</sequence>
<evidence type="ECO:0008006" key="3">
    <source>
        <dbReference type="Google" id="ProtNLM"/>
    </source>
</evidence>
<dbReference type="AlphaFoldDB" id="A0A1M7GCU7"/>
<dbReference type="Proteomes" id="UP000184028">
    <property type="component" value="Unassembled WGS sequence"/>
</dbReference>
<protein>
    <recommendedName>
        <fullName evidence="3">Zinc-ribbon domain-containing protein</fullName>
    </recommendedName>
</protein>
<dbReference type="EMBL" id="FRBT01000004">
    <property type="protein sequence ID" value="SHM14051.1"/>
    <property type="molecule type" value="Genomic_DNA"/>
</dbReference>